<dbReference type="AlphaFoldDB" id="A0AAE0FVN6"/>
<keyword evidence="1" id="KW-0472">Membrane</keyword>
<dbReference type="PANTHER" id="PTHR11319:SF35">
    <property type="entry name" value="OUTER MEMBRANE PROTEIN PMPC-RELATED"/>
    <property type="match status" value="1"/>
</dbReference>
<dbReference type="SUPFAM" id="SSF57184">
    <property type="entry name" value="Growth factor receptor domain"/>
    <property type="match status" value="1"/>
</dbReference>
<organism evidence="2 3">
    <name type="scientific">Cymbomonas tetramitiformis</name>
    <dbReference type="NCBI Taxonomy" id="36881"/>
    <lineage>
        <taxon>Eukaryota</taxon>
        <taxon>Viridiplantae</taxon>
        <taxon>Chlorophyta</taxon>
        <taxon>Pyramimonadophyceae</taxon>
        <taxon>Pyramimonadales</taxon>
        <taxon>Pyramimonadaceae</taxon>
        <taxon>Cymbomonas</taxon>
    </lineage>
</organism>
<evidence type="ECO:0000313" key="3">
    <source>
        <dbReference type="Proteomes" id="UP001190700"/>
    </source>
</evidence>
<dbReference type="Proteomes" id="UP001190700">
    <property type="component" value="Unassembled WGS sequence"/>
</dbReference>
<dbReference type="SMART" id="SM00710">
    <property type="entry name" value="PbH1"/>
    <property type="match status" value="6"/>
</dbReference>
<proteinExistence type="predicted"/>
<reference evidence="2 3" key="1">
    <citation type="journal article" date="2015" name="Genome Biol. Evol.">
        <title>Comparative Genomics of a Bacterivorous Green Alga Reveals Evolutionary Causalities and Consequences of Phago-Mixotrophic Mode of Nutrition.</title>
        <authorList>
            <person name="Burns J.A."/>
            <person name="Paasch A."/>
            <person name="Narechania A."/>
            <person name="Kim E."/>
        </authorList>
    </citation>
    <scope>NUCLEOTIDE SEQUENCE [LARGE SCALE GENOMIC DNA]</scope>
    <source>
        <strain evidence="2 3">PLY_AMNH</strain>
    </source>
</reference>
<protein>
    <recommendedName>
        <fullName evidence="4">Right handed beta helix domain-containing protein</fullName>
    </recommendedName>
</protein>
<dbReference type="SUPFAM" id="SSF51126">
    <property type="entry name" value="Pectin lyase-like"/>
    <property type="match status" value="3"/>
</dbReference>
<keyword evidence="3" id="KW-1185">Reference proteome</keyword>
<accession>A0AAE0FVN6</accession>
<dbReference type="EMBL" id="LGRX02012956">
    <property type="protein sequence ID" value="KAK3266592.1"/>
    <property type="molecule type" value="Genomic_DNA"/>
</dbReference>
<dbReference type="InterPro" id="IPR006626">
    <property type="entry name" value="PbH1"/>
</dbReference>
<dbReference type="InterPro" id="IPR009030">
    <property type="entry name" value="Growth_fac_rcpt_cys_sf"/>
</dbReference>
<keyword evidence="1" id="KW-0812">Transmembrane</keyword>
<evidence type="ECO:0000313" key="2">
    <source>
        <dbReference type="EMBL" id="KAK3266592.1"/>
    </source>
</evidence>
<evidence type="ECO:0008006" key="4">
    <source>
        <dbReference type="Google" id="ProtNLM"/>
    </source>
</evidence>
<feature type="transmembrane region" description="Helical" evidence="1">
    <location>
        <begin position="835"/>
        <end position="860"/>
    </location>
</feature>
<dbReference type="PANTHER" id="PTHR11319">
    <property type="entry name" value="G PROTEIN-COUPLED RECEPTOR-RELATED"/>
    <property type="match status" value="1"/>
</dbReference>
<name>A0AAE0FVN6_9CHLO</name>
<sequence>MAFHAVLKPRPVASLAVARLAGASYSGARLAGAHASQPMPAENSITFSVHDSFIEDNAADDGVGGAFTLLYGVVLKVSGCIFSRNNASIMGGSMFCRNCTLSVYLSRTSDSVAQQSNGGLISTTRGASVELTDSVLSNHKSSQGGAVFMEQSVLQVTGCDFIGSDASSKGGLVHFVASVVSFRHSHMHHSFVDNGGGSLYLDASNATLIEVVSEKTISARDGSHIYCQDSALACVDTLLMAGFSQKGCGVTAMASNVLLYNVTIRDNYADEAGGGIALWKGSALDAQMSTLTNNTAWDGGALASFGDTAITLTDVLITRNEAFHYGGGVFIQYFSLALLSGVLFADNLASHGGAMKMLYCRRDSTIVESKLESIETEDSSCLVVTDCRFSENSATFMGGGIMLASSVAVLQDAVFESNTATLGGGILVISGNSSVNNVYLGDRFEEESVLAATNVTMELNLAIEQGGAMYISNLSHSNITGSRFLGNHADGDVTLAGGGGIVVKNVMTCFLESLVIEQNAAVHGGGVYVANLIPAVVKMQYISFIDNAANSGSSLFWIYSAVSTEPPHCANCTGLVGMAATNPMVRGFQQGGQWVEAVTSGSGSIVSPPLVFTAYDYYGVPLFIGEDTYVSLVQQNCGDVLLSGNLVQYVSGEGAVFSHLVLLGSPTTTCTLHAVFNHEETKFANETDSVNVFLSACKRGEWYNKADKRCIACEEGYIKFTNSTTVCEQCVTGMLCPGYNVYSLLDGYWMAPGVSVCDADDAACVMRGVYECTWQVACKGNYSGERGNVDGSLHVPDDSLCSTGYSHDVVLCDHCDSGFYSIDSSGVCKDCPALWLSWVSVSLLLLGFAVALRVCIWLFYAMRTYYRKNADKTNEHLIHSLKTRGAVNILLGHMQVLLQTATLFASSMPDNFFKFVTCAAFLDLSYIDWLGLSCIYEAMGGEMDSGYYVKFVIFALLPFLVSLPIICKIAIGGVPPNILGTGTRSSVGLPVP</sequence>
<comment type="caution">
    <text evidence="2">The sequence shown here is derived from an EMBL/GenBank/DDBJ whole genome shotgun (WGS) entry which is preliminary data.</text>
</comment>
<gene>
    <name evidence="2" type="ORF">CYMTET_24793</name>
</gene>
<dbReference type="InterPro" id="IPR011050">
    <property type="entry name" value="Pectin_lyase_fold/virulence"/>
</dbReference>
<evidence type="ECO:0000256" key="1">
    <source>
        <dbReference type="SAM" id="Phobius"/>
    </source>
</evidence>
<keyword evidence="1" id="KW-1133">Transmembrane helix</keyword>
<feature type="transmembrane region" description="Helical" evidence="1">
    <location>
        <begin position="947"/>
        <end position="971"/>
    </location>
</feature>